<comment type="caution">
    <text evidence="2">The sequence shown here is derived from an EMBL/GenBank/DDBJ whole genome shotgun (WGS) entry which is preliminary data.</text>
</comment>
<dbReference type="PANTHER" id="PTHR46573">
    <property type="entry name" value="WD REPEAT, SAM AND U-BOX DOMAIN-CONTAINING PROTEIN 1"/>
    <property type="match status" value="1"/>
</dbReference>
<dbReference type="InterPro" id="IPR013083">
    <property type="entry name" value="Znf_RING/FYVE/PHD"/>
</dbReference>
<accession>A0ABQ9Y1W1</accession>
<proteinExistence type="predicted"/>
<sequence>MDRPQDWKMSFCELWKRLQQMMTKSCTTPSAKGSLDLDSDDWAIFHLRYPHTLVKSITVTFTVHTDFDHEPVYPSQQVGVDIGPDTDNWTEVTVVHSPHSKSVLVLLSHRPEPLAILLPFEPIGEFLRLRFIGKRQCQFHDRKFFVCVSHVSVLGTSADSIPFTRPLPPFPITIVSEFSKEVAHLSLTQFRPMTMFCEFLRARFDNLPPAFDLMFAPPSPLEGHVAFLPLFSTVNLVPSSTVKIVSKQVRITKAMTTPEIPLPRGVSTQTGSFNLPHLPSNARLASALCPIIHIPFSCPAVAADGLSYEKQAIEQWFISGYRTSPVTGQPLQTKWIIPNLTLLSLLESLHDGQNDDR</sequence>
<dbReference type="Proteomes" id="UP001281761">
    <property type="component" value="Unassembled WGS sequence"/>
</dbReference>
<evidence type="ECO:0000313" key="2">
    <source>
        <dbReference type="EMBL" id="KAK2957683.1"/>
    </source>
</evidence>
<dbReference type="EMBL" id="JARBJD010000044">
    <property type="protein sequence ID" value="KAK2957683.1"/>
    <property type="molecule type" value="Genomic_DNA"/>
</dbReference>
<reference evidence="2 3" key="1">
    <citation type="journal article" date="2022" name="bioRxiv">
        <title>Genomics of Preaxostyla Flagellates Illuminates Evolutionary Transitions and the Path Towards Mitochondrial Loss.</title>
        <authorList>
            <person name="Novak L.V.F."/>
            <person name="Treitli S.C."/>
            <person name="Pyrih J."/>
            <person name="Halakuc P."/>
            <person name="Pipaliya S.V."/>
            <person name="Vacek V."/>
            <person name="Brzon O."/>
            <person name="Soukal P."/>
            <person name="Eme L."/>
            <person name="Dacks J.B."/>
            <person name="Karnkowska A."/>
            <person name="Elias M."/>
            <person name="Hampl V."/>
        </authorList>
    </citation>
    <scope>NUCLEOTIDE SEQUENCE [LARGE SCALE GENOMIC DNA]</scope>
    <source>
        <strain evidence="2">NAU3</strain>
        <tissue evidence="2">Gut</tissue>
    </source>
</reference>
<dbReference type="Pfam" id="PF04564">
    <property type="entry name" value="U-box"/>
    <property type="match status" value="1"/>
</dbReference>
<evidence type="ECO:0000313" key="3">
    <source>
        <dbReference type="Proteomes" id="UP001281761"/>
    </source>
</evidence>
<dbReference type="CDD" id="cd16655">
    <property type="entry name" value="RING-Ubox_WDSUB1-like"/>
    <property type="match status" value="1"/>
</dbReference>
<name>A0ABQ9Y1W1_9EUKA</name>
<dbReference type="SMART" id="SM00504">
    <property type="entry name" value="Ubox"/>
    <property type="match status" value="1"/>
</dbReference>
<gene>
    <name evidence="2" type="ORF">BLNAU_7338</name>
</gene>
<dbReference type="PANTHER" id="PTHR46573:SF1">
    <property type="entry name" value="WD REPEAT, SAM AND U-BOX DOMAIN-CONTAINING PROTEIN 1"/>
    <property type="match status" value="1"/>
</dbReference>
<dbReference type="InterPro" id="IPR003613">
    <property type="entry name" value="Ubox_domain"/>
</dbReference>
<protein>
    <recommendedName>
        <fullName evidence="1">U-box domain-containing protein</fullName>
    </recommendedName>
</protein>
<dbReference type="InterPro" id="IPR052085">
    <property type="entry name" value="WD-SAM-U-box"/>
</dbReference>
<keyword evidence="3" id="KW-1185">Reference proteome</keyword>
<organism evidence="2 3">
    <name type="scientific">Blattamonas nauphoetae</name>
    <dbReference type="NCBI Taxonomy" id="2049346"/>
    <lineage>
        <taxon>Eukaryota</taxon>
        <taxon>Metamonada</taxon>
        <taxon>Preaxostyla</taxon>
        <taxon>Oxymonadida</taxon>
        <taxon>Blattamonas</taxon>
    </lineage>
</organism>
<feature type="domain" description="U-box" evidence="1">
    <location>
        <begin position="282"/>
        <end position="356"/>
    </location>
</feature>
<dbReference type="PROSITE" id="PS51698">
    <property type="entry name" value="U_BOX"/>
    <property type="match status" value="1"/>
</dbReference>
<dbReference type="Gene3D" id="3.30.40.10">
    <property type="entry name" value="Zinc/RING finger domain, C3HC4 (zinc finger)"/>
    <property type="match status" value="1"/>
</dbReference>
<dbReference type="SUPFAM" id="SSF57850">
    <property type="entry name" value="RING/U-box"/>
    <property type="match status" value="1"/>
</dbReference>
<evidence type="ECO:0000259" key="1">
    <source>
        <dbReference type="PROSITE" id="PS51698"/>
    </source>
</evidence>